<feature type="region of interest" description="Disordered" evidence="6">
    <location>
        <begin position="296"/>
        <end position="318"/>
    </location>
</feature>
<dbReference type="AlphaFoldDB" id="A0A2P4ZMB2"/>
<proteinExistence type="inferred from homology"/>
<feature type="compositionally biased region" description="Polar residues" evidence="6">
    <location>
        <begin position="296"/>
        <end position="307"/>
    </location>
</feature>
<comment type="similarity">
    <text evidence="5">Belongs to the SAT4 family.</text>
</comment>
<comment type="subcellular location">
    <subcellularLocation>
        <location evidence="1">Membrane</location>
        <topology evidence="1">Multi-pass membrane protein</topology>
    </subcellularLocation>
</comment>
<comment type="caution">
    <text evidence="9">The sequence shown here is derived from an EMBL/GenBank/DDBJ whole genome shotgun (WGS) entry which is preliminary data.</text>
</comment>
<dbReference type="GeneID" id="29981071"/>
<evidence type="ECO:0000256" key="6">
    <source>
        <dbReference type="SAM" id="MobiDB-lite"/>
    </source>
</evidence>
<feature type="transmembrane region" description="Helical" evidence="7">
    <location>
        <begin position="55"/>
        <end position="74"/>
    </location>
</feature>
<evidence type="ECO:0000256" key="5">
    <source>
        <dbReference type="ARBA" id="ARBA00038359"/>
    </source>
</evidence>
<gene>
    <name evidence="9" type="ORF">TGAM01_v205726</name>
</gene>
<reference evidence="9 10" key="1">
    <citation type="journal article" date="2016" name="Genome Announc.">
        <title>Draft Whole-Genome Sequence of Trichoderma gamsii T6085, a Promising Biocontrol Agent of Fusarium Head Blight on Wheat.</title>
        <authorList>
            <person name="Baroncelli R."/>
            <person name="Zapparata A."/>
            <person name="Piaggeschi G."/>
            <person name="Sarrocco S."/>
            <person name="Vannacci G."/>
        </authorList>
    </citation>
    <scope>NUCLEOTIDE SEQUENCE [LARGE SCALE GENOMIC DNA]</scope>
    <source>
        <strain evidence="9 10">T6085</strain>
    </source>
</reference>
<evidence type="ECO:0000256" key="4">
    <source>
        <dbReference type="ARBA" id="ARBA00023136"/>
    </source>
</evidence>
<evidence type="ECO:0000256" key="3">
    <source>
        <dbReference type="ARBA" id="ARBA00022989"/>
    </source>
</evidence>
<dbReference type="InterPro" id="IPR052337">
    <property type="entry name" value="SAT4-like"/>
</dbReference>
<keyword evidence="4 7" id="KW-0472">Membrane</keyword>
<evidence type="ECO:0000313" key="9">
    <source>
        <dbReference type="EMBL" id="PON25432.1"/>
    </source>
</evidence>
<dbReference type="PANTHER" id="PTHR33048:SF8">
    <property type="entry name" value="INTEGRAL MEMBRANE PROTEIN-RELATED"/>
    <property type="match status" value="1"/>
</dbReference>
<feature type="domain" description="Rhodopsin" evidence="8">
    <location>
        <begin position="39"/>
        <end position="280"/>
    </location>
</feature>
<feature type="transmembrane region" description="Helical" evidence="7">
    <location>
        <begin position="12"/>
        <end position="34"/>
    </location>
</feature>
<keyword evidence="10" id="KW-1185">Reference proteome</keyword>
<evidence type="ECO:0000256" key="7">
    <source>
        <dbReference type="SAM" id="Phobius"/>
    </source>
</evidence>
<organism evidence="9 10">
    <name type="scientific">Trichoderma gamsii</name>
    <dbReference type="NCBI Taxonomy" id="398673"/>
    <lineage>
        <taxon>Eukaryota</taxon>
        <taxon>Fungi</taxon>
        <taxon>Dikarya</taxon>
        <taxon>Ascomycota</taxon>
        <taxon>Pezizomycotina</taxon>
        <taxon>Sordariomycetes</taxon>
        <taxon>Hypocreomycetidae</taxon>
        <taxon>Hypocreales</taxon>
        <taxon>Hypocreaceae</taxon>
        <taxon>Trichoderma</taxon>
    </lineage>
</organism>
<name>A0A2P4ZMB2_9HYPO</name>
<dbReference type="GO" id="GO:0016020">
    <property type="term" value="C:membrane"/>
    <property type="evidence" value="ECO:0007669"/>
    <property type="project" value="UniProtKB-SubCell"/>
</dbReference>
<evidence type="ECO:0000259" key="8">
    <source>
        <dbReference type="Pfam" id="PF20684"/>
    </source>
</evidence>
<dbReference type="InterPro" id="IPR049326">
    <property type="entry name" value="Rhodopsin_dom_fungi"/>
</dbReference>
<feature type="transmembrane region" description="Helical" evidence="7">
    <location>
        <begin position="105"/>
        <end position="128"/>
    </location>
</feature>
<accession>A0A2P4ZMB2</accession>
<protein>
    <recommendedName>
        <fullName evidence="8">Rhodopsin domain-containing protein</fullName>
    </recommendedName>
</protein>
<dbReference type="Proteomes" id="UP000054821">
    <property type="component" value="Unassembled WGS sequence"/>
</dbReference>
<dbReference type="RefSeq" id="XP_018665820.1">
    <property type="nucleotide sequence ID" value="XM_018800988.1"/>
</dbReference>
<feature type="transmembrane region" description="Helical" evidence="7">
    <location>
        <begin position="219"/>
        <end position="241"/>
    </location>
</feature>
<sequence length="392" mass="42809">MATNSTSFSPEYLAQSKTGLVTAFYSIPIALEALSTGWRLSAVSLSQGRLGFEDYLMLWATLCSMVECALGLVYGPPYGLGRHIQAIPKNDVQMFLKVNTAQCRFIVRLFHFYDIAIGFTKLSVLALYYRIFITRTFRYLVISTACFVCAWIIVMEVVLGFGCRPIQAWWDATRGKCIDKEAFTYFTNVTNMAADLWIFSMPIPVILGLHAAKERRIILCFMFGIGAATCAISAARLSFVFGVASADFTCKFWDEASLGILSAWEPCGAILCANLPHIYRHLVIIKDKIQSTVKSVTHSKSGATASSSERRGGGYKGSLQHHDWAKINNSDGLSGGTGGETVTEVVAQQTTMSVELDELKSGGIMVSRAFTQSSAHDLLSAAAAAPGDKQKD</sequence>
<evidence type="ECO:0000313" key="10">
    <source>
        <dbReference type="Proteomes" id="UP000054821"/>
    </source>
</evidence>
<feature type="transmembrane region" description="Helical" evidence="7">
    <location>
        <begin position="196"/>
        <end position="212"/>
    </location>
</feature>
<dbReference type="PANTHER" id="PTHR33048">
    <property type="entry name" value="PTH11-LIKE INTEGRAL MEMBRANE PROTEIN (AFU_ORTHOLOGUE AFUA_5G11245)"/>
    <property type="match status" value="1"/>
</dbReference>
<evidence type="ECO:0000256" key="2">
    <source>
        <dbReference type="ARBA" id="ARBA00022692"/>
    </source>
</evidence>
<evidence type="ECO:0000256" key="1">
    <source>
        <dbReference type="ARBA" id="ARBA00004141"/>
    </source>
</evidence>
<keyword evidence="2 7" id="KW-0812">Transmembrane</keyword>
<keyword evidence="3 7" id="KW-1133">Transmembrane helix</keyword>
<dbReference type="Pfam" id="PF20684">
    <property type="entry name" value="Fung_rhodopsin"/>
    <property type="match status" value="1"/>
</dbReference>
<dbReference type="EMBL" id="JPDN02000018">
    <property type="protein sequence ID" value="PON25432.1"/>
    <property type="molecule type" value="Genomic_DNA"/>
</dbReference>
<feature type="transmembrane region" description="Helical" evidence="7">
    <location>
        <begin position="140"/>
        <end position="161"/>
    </location>
</feature>